<dbReference type="InterPro" id="IPR039627">
    <property type="entry name" value="Yme2_C"/>
</dbReference>
<keyword evidence="7 11" id="KW-0496">Mitochondrion</keyword>
<dbReference type="Proteomes" id="UP000799771">
    <property type="component" value="Unassembled WGS sequence"/>
</dbReference>
<evidence type="ECO:0000313" key="14">
    <source>
        <dbReference type="Proteomes" id="UP000799771"/>
    </source>
</evidence>
<dbReference type="PROSITE" id="PS50102">
    <property type="entry name" value="RRM"/>
    <property type="match status" value="1"/>
</dbReference>
<dbReference type="RefSeq" id="XP_033523180.1">
    <property type="nucleotide sequence ID" value="XM_033670480.1"/>
</dbReference>
<dbReference type="EMBL" id="ML977507">
    <property type="protein sequence ID" value="KAF2128791.1"/>
    <property type="molecule type" value="Genomic_DNA"/>
</dbReference>
<dbReference type="CDD" id="cd12433">
    <property type="entry name" value="RRM_Yme2p_like"/>
    <property type="match status" value="1"/>
</dbReference>
<dbReference type="OrthoDB" id="10267654at2759"/>
<dbReference type="Pfam" id="PF10443">
    <property type="entry name" value="RNA12"/>
    <property type="match status" value="1"/>
</dbReference>
<proteinExistence type="inferred from homology"/>
<dbReference type="GO" id="GO:0006397">
    <property type="term" value="P:mRNA processing"/>
    <property type="evidence" value="ECO:0007669"/>
    <property type="project" value="UniProtKB-UniRule"/>
</dbReference>
<evidence type="ECO:0000256" key="9">
    <source>
        <dbReference type="ARBA" id="ARBA00025276"/>
    </source>
</evidence>
<evidence type="ECO:0000256" key="3">
    <source>
        <dbReference type="ARBA" id="ARBA00020222"/>
    </source>
</evidence>
<comment type="similarity">
    <text evidence="2 11">Belongs to the YME2 family.</text>
</comment>
<keyword evidence="4" id="KW-0812">Transmembrane</keyword>
<keyword evidence="6" id="KW-1133">Transmembrane helix</keyword>
<evidence type="ECO:0000256" key="1">
    <source>
        <dbReference type="ARBA" id="ARBA00004434"/>
    </source>
</evidence>
<evidence type="ECO:0000256" key="10">
    <source>
        <dbReference type="PROSITE-ProRule" id="PRU00176"/>
    </source>
</evidence>
<keyword evidence="10 11" id="KW-0694">RNA-binding</keyword>
<dbReference type="InterPro" id="IPR034260">
    <property type="entry name" value="Yme2_RRM"/>
</dbReference>
<evidence type="ECO:0000259" key="12">
    <source>
        <dbReference type="PROSITE" id="PS50102"/>
    </source>
</evidence>
<evidence type="ECO:0000256" key="4">
    <source>
        <dbReference type="ARBA" id="ARBA00022692"/>
    </source>
</evidence>
<evidence type="ECO:0000256" key="5">
    <source>
        <dbReference type="ARBA" id="ARBA00022792"/>
    </source>
</evidence>
<dbReference type="PANTHER" id="PTHR32198:SF2">
    <property type="entry name" value="MITOCHONDRIAL ESCAPE PROTEIN 2"/>
    <property type="match status" value="1"/>
</dbReference>
<dbReference type="InterPro" id="IPR018850">
    <property type="entry name" value="Mt_escape_2_C"/>
</dbReference>
<comment type="function">
    <text evidence="9 11">Plays a role in maintaining the mitochondrial genome and in controlling the mtDNA escape. Involved in the regulation of mtDNA nucleotide structure and number. May have a dispensable role in early maturation of pre-rRNA.</text>
</comment>
<protein>
    <recommendedName>
        <fullName evidence="3 11">Mitochondrial escape protein 2</fullName>
    </recommendedName>
</protein>
<keyword evidence="11" id="KW-0507">mRNA processing</keyword>
<evidence type="ECO:0000256" key="11">
    <source>
        <dbReference type="RuleBase" id="RU367108"/>
    </source>
</evidence>
<gene>
    <name evidence="13" type="ORF">P153DRAFT_385993</name>
</gene>
<evidence type="ECO:0000256" key="2">
    <source>
        <dbReference type="ARBA" id="ARBA00010320"/>
    </source>
</evidence>
<name>A0A6A6ADH4_9PLEO</name>
<dbReference type="AlphaFoldDB" id="A0A6A6ADH4"/>
<organism evidence="13 14">
    <name type="scientific">Dothidotthia symphoricarpi CBS 119687</name>
    <dbReference type="NCBI Taxonomy" id="1392245"/>
    <lineage>
        <taxon>Eukaryota</taxon>
        <taxon>Fungi</taxon>
        <taxon>Dikarya</taxon>
        <taxon>Ascomycota</taxon>
        <taxon>Pezizomycotina</taxon>
        <taxon>Dothideomycetes</taxon>
        <taxon>Pleosporomycetidae</taxon>
        <taxon>Pleosporales</taxon>
        <taxon>Dothidotthiaceae</taxon>
        <taxon>Dothidotthia</taxon>
    </lineage>
</organism>
<dbReference type="GO" id="GO:0003723">
    <property type="term" value="F:RNA binding"/>
    <property type="evidence" value="ECO:0007669"/>
    <property type="project" value="UniProtKB-UniRule"/>
</dbReference>
<sequence length="851" mass="95384">MLSRPVWHTAGRRLPLPELSRTTHSILYARNRPASLLNQRLWTVPGRYATTSTTLQAGEDQTGHISAAPNEGLLFFNNVFPIQIRKILGLPIPRLLDKIISPTGSGTDPNVILERARAKGSLPINATEVLPRMREGGAFVKYTVDDSGAASSDSDVEKLLQGYLNDNPVKPWWSPFRRVEVSVVKGRPWIEDLMRLPTPRLRVEFVPAEPGAGVSEAVELSQEQLFELFRPYGKLSDIVVQPPDSKVLPKFAYLDFAGLPNATMAKNCMHGYVLTEALGGGKKGTVVRLKYEAKIKPRWFKDWLFSHPRIVIPVLAAIVATITVAIFDPIRTFFVKAHITRTLHFEDNKWYKWIKGYATDIFHRRKQEDDDGMEAIWDDRKGNIEQIQTWLMETADTFIIVQGPRGTGKRELVVDQALQDVKLKAVIDCKPIQEARGDSATISAAAMAVGYKPVFSWMNSISGMIDMAAQGATGVKTGFSETLESQLNKIWNTTTTALRQIALDSRDKDDKDANLGDDEWLEAHPERRPVVIIDNFLHKSQEGGIVYDKIADWAARLTTTNVAHVIFLTNDVSFSKSLSKALPDRVFRQISLSDCSPDVAKRFVVKHLDADVEDEPAPKDGSEKKLPSRHRTDLGELDTCIDYLGGRLTDLEFLARRIKSGETPTKAVHEMIDQSASEILKMYIFGAEDEGGNRNWNAEQAWFLIKKLAKVESIRYNEVMLDDTLKSGGDNVLRALEQAELITIVSGANGRPSTIKPGKPVYYPAFKRLTEDNVLRSRLDLAILTNLTKIESATIDKCENELLLLSQLRSQPAQTMGRVQYLLDKMMVSQQKVEKYEGEMKGLKKVLGTEY</sequence>
<feature type="domain" description="RRM" evidence="12">
    <location>
        <begin position="199"/>
        <end position="294"/>
    </location>
</feature>
<dbReference type="InterPro" id="IPR035979">
    <property type="entry name" value="RBD_domain_sf"/>
</dbReference>
<evidence type="ECO:0000256" key="8">
    <source>
        <dbReference type="ARBA" id="ARBA00023136"/>
    </source>
</evidence>
<evidence type="ECO:0000256" key="7">
    <source>
        <dbReference type="ARBA" id="ARBA00023128"/>
    </source>
</evidence>
<comment type="subcellular location">
    <subcellularLocation>
        <location evidence="1 11">Mitochondrion inner membrane</location>
        <topology evidence="1 11">Single-pass membrane protein</topology>
    </subcellularLocation>
</comment>
<reference evidence="13" key="1">
    <citation type="journal article" date="2020" name="Stud. Mycol.">
        <title>101 Dothideomycetes genomes: a test case for predicting lifestyles and emergence of pathogens.</title>
        <authorList>
            <person name="Haridas S."/>
            <person name="Albert R."/>
            <person name="Binder M."/>
            <person name="Bloem J."/>
            <person name="Labutti K."/>
            <person name="Salamov A."/>
            <person name="Andreopoulos B."/>
            <person name="Baker S."/>
            <person name="Barry K."/>
            <person name="Bills G."/>
            <person name="Bluhm B."/>
            <person name="Cannon C."/>
            <person name="Castanera R."/>
            <person name="Culley D."/>
            <person name="Daum C."/>
            <person name="Ezra D."/>
            <person name="Gonzalez J."/>
            <person name="Henrissat B."/>
            <person name="Kuo A."/>
            <person name="Liang C."/>
            <person name="Lipzen A."/>
            <person name="Lutzoni F."/>
            <person name="Magnuson J."/>
            <person name="Mondo S."/>
            <person name="Nolan M."/>
            <person name="Ohm R."/>
            <person name="Pangilinan J."/>
            <person name="Park H.-J."/>
            <person name="Ramirez L."/>
            <person name="Alfaro M."/>
            <person name="Sun H."/>
            <person name="Tritt A."/>
            <person name="Yoshinaga Y."/>
            <person name="Zwiers L.-H."/>
            <person name="Turgeon B."/>
            <person name="Goodwin S."/>
            <person name="Spatafora J."/>
            <person name="Crous P."/>
            <person name="Grigoriev I."/>
        </authorList>
    </citation>
    <scope>NUCLEOTIDE SEQUENCE</scope>
    <source>
        <strain evidence="13">CBS 119687</strain>
    </source>
</reference>
<dbReference type="GO" id="GO:0005743">
    <property type="term" value="C:mitochondrial inner membrane"/>
    <property type="evidence" value="ECO:0007669"/>
    <property type="project" value="UniProtKB-SubCell"/>
</dbReference>
<dbReference type="Pfam" id="PF00076">
    <property type="entry name" value="RRM_1"/>
    <property type="match status" value="1"/>
</dbReference>
<keyword evidence="8" id="KW-0472">Membrane</keyword>
<keyword evidence="5 11" id="KW-0999">Mitochondrion inner membrane</keyword>
<evidence type="ECO:0000256" key="6">
    <source>
        <dbReference type="ARBA" id="ARBA00022989"/>
    </source>
</evidence>
<dbReference type="GeneID" id="54410912"/>
<dbReference type="InterPro" id="IPR000504">
    <property type="entry name" value="RRM_dom"/>
</dbReference>
<evidence type="ECO:0000313" key="13">
    <source>
        <dbReference type="EMBL" id="KAF2128791.1"/>
    </source>
</evidence>
<keyword evidence="14" id="KW-1185">Reference proteome</keyword>
<dbReference type="PANTHER" id="PTHR32198">
    <property type="entry name" value="MITOCHONDRIAL ESCAPE PROTEIN 2"/>
    <property type="match status" value="1"/>
</dbReference>
<accession>A0A6A6ADH4</accession>
<dbReference type="SUPFAM" id="SSF54928">
    <property type="entry name" value="RNA-binding domain, RBD"/>
    <property type="match status" value="1"/>
</dbReference>